<name>A0AAW8M5V8_9PSED</name>
<dbReference type="Proteomes" id="UP001252613">
    <property type="component" value="Unassembled WGS sequence"/>
</dbReference>
<organism evidence="1 2">
    <name type="scientific">Pseudomonas brassicacearum</name>
    <dbReference type="NCBI Taxonomy" id="930166"/>
    <lineage>
        <taxon>Bacteria</taxon>
        <taxon>Pseudomonadati</taxon>
        <taxon>Pseudomonadota</taxon>
        <taxon>Gammaproteobacteria</taxon>
        <taxon>Pseudomonadales</taxon>
        <taxon>Pseudomonadaceae</taxon>
        <taxon>Pseudomonas</taxon>
    </lineage>
</organism>
<reference evidence="1" key="1">
    <citation type="submission" date="2023-07" db="EMBL/GenBank/DDBJ databases">
        <title>Sorghum-associated microbial communities from plants grown in Nebraska, USA.</title>
        <authorList>
            <person name="Schachtman D."/>
        </authorList>
    </citation>
    <scope>NUCLEOTIDE SEQUENCE</scope>
    <source>
        <strain evidence="1">3432</strain>
    </source>
</reference>
<protein>
    <submittedName>
        <fullName evidence="1">Uncharacterized protein</fullName>
    </submittedName>
</protein>
<sequence>MKTSIQLAKPYFSHATEGVVDVPKLPDPAKAEVRQYQPQYPRDMVEFHVTTSTGNTWTDTVTVTADQPFPLGFAIPKSTFEKGLTAGATAQMYYIIFSGGVNPSPPSEVLELSLVL</sequence>
<dbReference type="RefSeq" id="WP_310357214.1">
    <property type="nucleotide sequence ID" value="NZ_JAVDVC010000002.1"/>
</dbReference>
<dbReference type="AlphaFoldDB" id="A0AAW8M5V8"/>
<evidence type="ECO:0000313" key="2">
    <source>
        <dbReference type="Proteomes" id="UP001252613"/>
    </source>
</evidence>
<proteinExistence type="predicted"/>
<gene>
    <name evidence="1" type="ORF">J2W43_001066</name>
</gene>
<accession>A0AAW8M5V8</accession>
<comment type="caution">
    <text evidence="1">The sequence shown here is derived from an EMBL/GenBank/DDBJ whole genome shotgun (WGS) entry which is preliminary data.</text>
</comment>
<evidence type="ECO:0000313" key="1">
    <source>
        <dbReference type="EMBL" id="MDR6957090.1"/>
    </source>
</evidence>
<dbReference type="EMBL" id="JAVDVC010000002">
    <property type="protein sequence ID" value="MDR6957090.1"/>
    <property type="molecule type" value="Genomic_DNA"/>
</dbReference>